<reference evidence="4" key="3">
    <citation type="submission" date="2011-05" db="EMBL/GenBank/DDBJ databases">
        <title>Complete sequence of Methylomonas methanica MC09.</title>
        <authorList>
            <consortium name="US DOE Joint Genome Institute"/>
            <person name="Lucas S."/>
            <person name="Han J."/>
            <person name="Lapidus A."/>
            <person name="Cheng J.-F."/>
            <person name="Goodwin L."/>
            <person name="Pitluck S."/>
            <person name="Peters L."/>
            <person name="Mikhailova N."/>
            <person name="Teshima H."/>
            <person name="Han C."/>
            <person name="Tapia R."/>
            <person name="Land M."/>
            <person name="Hauser L."/>
            <person name="Kyrpides N."/>
            <person name="Ivanova N."/>
            <person name="Pagani I."/>
            <person name="Stein L."/>
            <person name="Woyke T."/>
        </authorList>
    </citation>
    <scope>NUCLEOTIDE SEQUENCE [LARGE SCALE GENOMIC DNA]</scope>
    <source>
        <strain evidence="4">MC09</strain>
    </source>
</reference>
<evidence type="ECO:0000256" key="1">
    <source>
        <dbReference type="SAM" id="MobiDB-lite"/>
    </source>
</evidence>
<sequence length="178" mass="20104">MAKFKMPLRSFLIGLFTLSMVAGPALAEKPAHAGGGHKQKANQSKQHEKHDDYRHDQESYHSRPRNFQDQYHPQGGFQEHQRTTIREYYANEFSSGHCPPGLAKKHNGCLPPGQAKRWEMGRPLPRDVVFYDLPDRVISRIGYPPAGYRYVRVASDILMITIGSGMVVDAIADLTGMR</sequence>
<reference key="2">
    <citation type="submission" date="2011-05" db="EMBL/GenBank/DDBJ databases">
        <title>Complete genome sequence of the aerobic marine methanotroph Methylomonas methanica MC09.</title>
        <authorList>
            <person name="Boden R."/>
            <person name="Cunliffe M."/>
            <person name="Scanlan J."/>
            <person name="Moussard H."/>
            <person name="Kits K.D."/>
            <person name="Klotz M."/>
            <person name="Jetten M."/>
            <person name="Vuilleumier S."/>
            <person name="Han J."/>
            <person name="Peters L."/>
            <person name="Mikhailova N."/>
            <person name="Teshima H."/>
            <person name="Tapia R."/>
            <person name="Kyrpides N."/>
            <person name="Ivanova N."/>
            <person name="Pagani I."/>
            <person name="Cheng J.-F."/>
            <person name="Goodwin L."/>
            <person name="Han C."/>
            <person name="Hauser L."/>
            <person name="Land M."/>
            <person name="Lapidus A."/>
            <person name="Lucas S."/>
            <person name="Pitluck S."/>
            <person name="Woyke T."/>
            <person name="Stein L.Y."/>
            <person name="Murrell C."/>
        </authorList>
    </citation>
    <scope>NUCLEOTIDE SEQUENCE</scope>
    <source>
        <strain>MC09</strain>
    </source>
</reference>
<keyword evidence="2" id="KW-0732">Signal</keyword>
<evidence type="ECO:0000313" key="4">
    <source>
        <dbReference type="Proteomes" id="UP000008888"/>
    </source>
</evidence>
<evidence type="ECO:0000256" key="2">
    <source>
        <dbReference type="SAM" id="SignalP"/>
    </source>
</evidence>
<dbReference type="EMBL" id="CP002738">
    <property type="protein sequence ID" value="AEG02607.1"/>
    <property type="molecule type" value="Genomic_DNA"/>
</dbReference>
<dbReference type="Proteomes" id="UP000008888">
    <property type="component" value="Chromosome"/>
</dbReference>
<feature type="compositionally biased region" description="Basic and acidic residues" evidence="1">
    <location>
        <begin position="45"/>
        <end position="61"/>
    </location>
</feature>
<dbReference type="STRING" id="857087.Metme_4257"/>
<dbReference type="KEGG" id="mmt:Metme_4257"/>
<protein>
    <recommendedName>
        <fullName evidence="5">Nickel/cobalt transporter regulator</fullName>
    </recommendedName>
</protein>
<reference evidence="3 4" key="1">
    <citation type="journal article" date="2011" name="J. Bacteriol.">
        <title>Complete Genome Sequence of the Aerobic Marine Methanotroph Methylomonas methanica MC09.</title>
        <authorList>
            <person name="Boden R."/>
            <person name="Cunliffe M."/>
            <person name="Scanlan J."/>
            <person name="Moussard H."/>
            <person name="Kits K.D."/>
            <person name="Klotz M.G."/>
            <person name="Jetten M.S."/>
            <person name="Vuilleumier S."/>
            <person name="Han J."/>
            <person name="Peters L."/>
            <person name="Mikhailova N."/>
            <person name="Teshima H."/>
            <person name="Tapia R."/>
            <person name="Kyrpides N."/>
            <person name="Ivanova N."/>
            <person name="Pagani I."/>
            <person name="Cheng J.F."/>
            <person name="Goodwin L."/>
            <person name="Han C."/>
            <person name="Hauser L."/>
            <person name="Land M.L."/>
            <person name="Lapidus A."/>
            <person name="Lucas S."/>
            <person name="Pitluck S."/>
            <person name="Woyke T."/>
            <person name="Stein L."/>
            <person name="Murrell J.C."/>
        </authorList>
    </citation>
    <scope>NUCLEOTIDE SEQUENCE [LARGE SCALE GENOMIC DNA]</scope>
    <source>
        <strain evidence="3 4">MC09</strain>
    </source>
</reference>
<feature type="chain" id="PRO_5003396781" description="Nickel/cobalt transporter regulator" evidence="2">
    <location>
        <begin position="28"/>
        <end position="178"/>
    </location>
</feature>
<feature type="region of interest" description="Disordered" evidence="1">
    <location>
        <begin position="29"/>
        <end position="79"/>
    </location>
</feature>
<dbReference type="HOGENOM" id="CLU_119049_0_0_6"/>
<dbReference type="AlphaFoldDB" id="G0A264"/>
<dbReference type="eggNOG" id="COG5455">
    <property type="taxonomic scope" value="Bacteria"/>
</dbReference>
<dbReference type="RefSeq" id="WP_013820822.1">
    <property type="nucleotide sequence ID" value="NC_015572.1"/>
</dbReference>
<evidence type="ECO:0008006" key="5">
    <source>
        <dbReference type="Google" id="ProtNLM"/>
    </source>
</evidence>
<keyword evidence="4" id="KW-1185">Reference proteome</keyword>
<feature type="signal peptide" evidence="2">
    <location>
        <begin position="1"/>
        <end position="27"/>
    </location>
</feature>
<proteinExistence type="predicted"/>
<organism evidence="3 4">
    <name type="scientific">Methylomonas methanica (strain DSM 25384 / MC09)</name>
    <dbReference type="NCBI Taxonomy" id="857087"/>
    <lineage>
        <taxon>Bacteria</taxon>
        <taxon>Pseudomonadati</taxon>
        <taxon>Pseudomonadota</taxon>
        <taxon>Gammaproteobacteria</taxon>
        <taxon>Methylococcales</taxon>
        <taxon>Methylococcaceae</taxon>
        <taxon>Methylomonas</taxon>
    </lineage>
</organism>
<gene>
    <name evidence="3" type="ordered locus">Metme_4257</name>
</gene>
<dbReference type="Gene3D" id="3.10.450.160">
    <property type="entry name" value="inner membrane protein cigr"/>
    <property type="match status" value="1"/>
</dbReference>
<accession>G0A264</accession>
<name>G0A264_METMM</name>
<evidence type="ECO:0000313" key="3">
    <source>
        <dbReference type="EMBL" id="AEG02607.1"/>
    </source>
</evidence>